<proteinExistence type="predicted"/>
<protein>
    <submittedName>
        <fullName evidence="2">Uncharacterized protein</fullName>
    </submittedName>
</protein>
<name>A0ABN4JKQ2_9BURK</name>
<evidence type="ECO:0000313" key="2">
    <source>
        <dbReference type="EMBL" id="ALS60847.1"/>
    </source>
</evidence>
<evidence type="ECO:0000256" key="1">
    <source>
        <dbReference type="SAM" id="MobiDB-lite"/>
    </source>
</evidence>
<accession>A0ABN4JKQ2</accession>
<feature type="compositionally biased region" description="Basic residues" evidence="1">
    <location>
        <begin position="487"/>
        <end position="506"/>
    </location>
</feature>
<feature type="region of interest" description="Disordered" evidence="1">
    <location>
        <begin position="262"/>
        <end position="282"/>
    </location>
</feature>
<sequence>MSRLVRPGQAFGHVLDVLRAGEFASNVAKVQNCSQTYGCCERTTINETAMVLTHCDEGPDYFRAESYIHGINGFSEYWAPLVALVSTGLGWSAQAALDKLFASWLHSSHWIPPTIGGAFPPPANDEASATTPSDISPDELRANQQYDAARELAAWRKPDLPQADADIARALIVHLANTPRASDMDSWHVIALCGLLAHGLDFQLSQADAQNLRIIPGMPSLIRRDDMFVLLHDVLVPEWETDDEGAPTFSVHPVDVQLFDPDETTDDLGEDPRGTPFRSSPETIARRKREIREWRERITEVGATERVCSRVVSLIAASVRNDCGVRTDWRYLFNMQMSIASVYLETCADVLERIGNSVMADVSPRDIWKWHDAAPIDTHGPRLPSMPMPVAQWLARVLIIEAGVQTTPTVHSAFGFAAMARMDTPPALVIGSPAWSELVKGVEVMGNAHWRVSFDTVSRAGRTGENPVPDASKPDAPEREASARWQKPTRNRTARRKHGHANWRHG</sequence>
<keyword evidence="3" id="KW-1185">Reference proteome</keyword>
<feature type="region of interest" description="Disordered" evidence="1">
    <location>
        <begin position="459"/>
        <end position="506"/>
    </location>
</feature>
<dbReference type="Proteomes" id="UP000060277">
    <property type="component" value="Chromosome"/>
</dbReference>
<gene>
    <name evidence="2" type="ORF">AT302_14835</name>
</gene>
<organism evidence="2 3">
    <name type="scientific">Pandoraea norimbergensis</name>
    <dbReference type="NCBI Taxonomy" id="93219"/>
    <lineage>
        <taxon>Bacteria</taxon>
        <taxon>Pseudomonadati</taxon>
        <taxon>Pseudomonadota</taxon>
        <taxon>Betaproteobacteria</taxon>
        <taxon>Burkholderiales</taxon>
        <taxon>Burkholderiaceae</taxon>
        <taxon>Pandoraea</taxon>
    </lineage>
</organism>
<evidence type="ECO:0000313" key="3">
    <source>
        <dbReference type="Proteomes" id="UP000060277"/>
    </source>
</evidence>
<feature type="compositionally biased region" description="Basic and acidic residues" evidence="1">
    <location>
        <begin position="472"/>
        <end position="482"/>
    </location>
</feature>
<dbReference type="EMBL" id="CP013480">
    <property type="protein sequence ID" value="ALS60847.1"/>
    <property type="molecule type" value="Genomic_DNA"/>
</dbReference>
<feature type="region of interest" description="Disordered" evidence="1">
    <location>
        <begin position="116"/>
        <end position="138"/>
    </location>
</feature>
<reference evidence="3" key="1">
    <citation type="submission" date="2015-12" db="EMBL/GenBank/DDBJ databases">
        <title>Complete genome sequence of Pandoraea norimbergensis DSM 11628.</title>
        <authorList>
            <person name="Ee R."/>
            <person name="Lim Y.-L."/>
            <person name="Yong D."/>
            <person name="Yin W.-F."/>
            <person name="Chan K.-G."/>
        </authorList>
    </citation>
    <scope>NUCLEOTIDE SEQUENCE [LARGE SCALE GENOMIC DNA]</scope>
    <source>
        <strain evidence="3">DSM 11628</strain>
    </source>
</reference>